<evidence type="ECO:0000256" key="3">
    <source>
        <dbReference type="ARBA" id="ARBA00012954"/>
    </source>
</evidence>
<accession>A0A4T0FVG6</accession>
<proteinExistence type="inferred from homology"/>
<feature type="active site" description="Nucleophile" evidence="8">
    <location>
        <position position="255"/>
    </location>
</feature>
<dbReference type="AlphaFoldDB" id="A0A4T0FVG6"/>
<evidence type="ECO:0000313" key="14">
    <source>
        <dbReference type="Proteomes" id="UP000310189"/>
    </source>
</evidence>
<comment type="similarity">
    <text evidence="2 7">Belongs to the UDP-glucose/GDP-mannose dehydrogenase family.</text>
</comment>
<dbReference type="GO" id="GO:0003979">
    <property type="term" value="F:UDP-glucose 6-dehydrogenase activity"/>
    <property type="evidence" value="ECO:0007669"/>
    <property type="project" value="UniProtKB-EC"/>
</dbReference>
<comment type="catalytic activity">
    <reaction evidence="6 7">
        <text>UDP-alpha-D-glucose + 2 NAD(+) + H2O = UDP-alpha-D-glucuronate + 2 NADH + 3 H(+)</text>
        <dbReference type="Rhea" id="RHEA:23596"/>
        <dbReference type="ChEBI" id="CHEBI:15377"/>
        <dbReference type="ChEBI" id="CHEBI:15378"/>
        <dbReference type="ChEBI" id="CHEBI:57540"/>
        <dbReference type="ChEBI" id="CHEBI:57945"/>
        <dbReference type="ChEBI" id="CHEBI:58052"/>
        <dbReference type="ChEBI" id="CHEBI:58885"/>
        <dbReference type="EC" id="1.1.1.22"/>
    </reaction>
</comment>
<evidence type="ECO:0000256" key="4">
    <source>
        <dbReference type="ARBA" id="ARBA00023002"/>
    </source>
</evidence>
<feature type="transmembrane region" description="Helical" evidence="11">
    <location>
        <begin position="6"/>
        <end position="27"/>
    </location>
</feature>
<dbReference type="EMBL" id="SPNW01000005">
    <property type="protein sequence ID" value="TIA92739.1"/>
    <property type="molecule type" value="Genomic_DNA"/>
</dbReference>
<dbReference type="Pfam" id="PF03721">
    <property type="entry name" value="UDPG_MGDP_dh_N"/>
    <property type="match status" value="1"/>
</dbReference>
<dbReference type="SUPFAM" id="SSF51735">
    <property type="entry name" value="NAD(P)-binding Rossmann-fold domains"/>
    <property type="match status" value="1"/>
</dbReference>
<evidence type="ECO:0000256" key="8">
    <source>
        <dbReference type="PIRSR" id="PIRSR500134-1"/>
    </source>
</evidence>
<dbReference type="InterPro" id="IPR014027">
    <property type="entry name" value="UDP-Glc/GDP-Man_DH_C"/>
</dbReference>
<feature type="binding site" evidence="9">
    <location>
        <position position="199"/>
    </location>
    <ligand>
        <name>substrate</name>
    </ligand>
</feature>
<feature type="binding site" evidence="9">
    <location>
        <position position="252"/>
    </location>
    <ligand>
        <name>substrate</name>
    </ligand>
</feature>
<feature type="binding site" evidence="10">
    <location>
        <position position="113"/>
    </location>
    <ligand>
        <name>NAD(+)</name>
        <dbReference type="ChEBI" id="CHEBI:57540"/>
    </ligand>
</feature>
<evidence type="ECO:0000256" key="9">
    <source>
        <dbReference type="PIRSR" id="PIRSR500134-2"/>
    </source>
</evidence>
<keyword evidence="11" id="KW-0812">Transmembrane</keyword>
<dbReference type="Pfam" id="PF00984">
    <property type="entry name" value="UDPG_MGDP_dh"/>
    <property type="match status" value="1"/>
</dbReference>
<dbReference type="Gene3D" id="1.20.5.100">
    <property type="entry name" value="Cytochrome c1, transmembrane anchor, C-terminal"/>
    <property type="match status" value="1"/>
</dbReference>
<sequence>MKNSHVVVVGGGVVGVTLGCVLSRFLNVTVYDRDDQRIQRWLLCSPPFYEPGLAELVDGSSVAFTSSANCLDSADIVILCINYSVESDLRDTLHLISSECTTKSHRIIVDKSTLPLNTSQRIKHFFNNHHSHFDILSIPEFLSQGTAIRDCLSPSRVLIGCDTSESGIAAQNTLIDVYAQWVPRSKILTQNIWSTELSKLASNALLAQRISSINSFTAICDATNANIGQLTQSLATDTRIGSDYLHPSVGFGGSCFEKDLKMLIYLCESLDLVLVAEYWKGVLAMNDYQLQRFVRRVQDTINGVEHPHVAVLGLSFKKDTGDVRLSPSVRIIKDLLAQHNTVRFTVCDPAVTEMQTMNEFDGCKRVHYCHGIAEAVNQSHCLLLLTNWPEYHTQIDWTAVYDSMHEPRWVLDGHSIVDVEKLISLGFNVYQVGH</sequence>
<evidence type="ECO:0000256" key="1">
    <source>
        <dbReference type="ARBA" id="ARBA00004701"/>
    </source>
</evidence>
<evidence type="ECO:0000256" key="11">
    <source>
        <dbReference type="SAM" id="Phobius"/>
    </source>
</evidence>
<dbReference type="PROSITE" id="PS51257">
    <property type="entry name" value="PROKAR_LIPOPROTEIN"/>
    <property type="match status" value="1"/>
</dbReference>
<evidence type="ECO:0000256" key="7">
    <source>
        <dbReference type="PIRNR" id="PIRNR000124"/>
    </source>
</evidence>
<dbReference type="Pfam" id="PF03720">
    <property type="entry name" value="UDPG_MGDP_dh_C"/>
    <property type="match status" value="1"/>
</dbReference>
<protein>
    <recommendedName>
        <fullName evidence="3 7">UDP-glucose 6-dehydrogenase</fullName>
        <ecNumber evidence="3 7">1.1.1.22</ecNumber>
    </recommendedName>
</protein>
<feature type="binding site" evidence="10">
    <location>
        <position position="32"/>
    </location>
    <ligand>
        <name>NAD(+)</name>
        <dbReference type="ChEBI" id="CHEBI:57540"/>
    </ligand>
</feature>
<feature type="domain" description="UDP-glucose/GDP-mannose dehydrogenase C-terminal" evidence="12">
    <location>
        <begin position="310"/>
        <end position="419"/>
    </location>
</feature>
<dbReference type="NCBIfam" id="TIGR03026">
    <property type="entry name" value="NDP-sugDHase"/>
    <property type="match status" value="1"/>
</dbReference>
<feature type="binding site" evidence="9">
    <location>
        <begin position="244"/>
        <end position="248"/>
    </location>
    <ligand>
        <name>substrate</name>
    </ligand>
</feature>
<keyword evidence="4 7" id="KW-0560">Oxidoreductase</keyword>
<comment type="caution">
    <text evidence="13">The sequence shown here is derived from an EMBL/GenBank/DDBJ whole genome shotgun (WGS) entry which is preliminary data.</text>
</comment>
<keyword evidence="5 7" id="KW-0520">NAD</keyword>
<dbReference type="GO" id="GO:0005634">
    <property type="term" value="C:nucleus"/>
    <property type="evidence" value="ECO:0007669"/>
    <property type="project" value="TreeGrafter"/>
</dbReference>
<evidence type="ECO:0000256" key="5">
    <source>
        <dbReference type="ARBA" id="ARBA00023027"/>
    </source>
</evidence>
<dbReference type="UniPathway" id="UPA00038">
    <property type="reaction ID" value="UER00491"/>
</dbReference>
<dbReference type="PANTHER" id="PTHR11374:SF57">
    <property type="entry name" value="DEHYDROGENASE UGD1, PUTATIVE (AFU_ORTHOLOGUE AFUA_8G00920)-RELATED"/>
    <property type="match status" value="1"/>
</dbReference>
<dbReference type="InterPro" id="IPR008927">
    <property type="entry name" value="6-PGluconate_DH-like_C_sf"/>
</dbReference>
<dbReference type="GO" id="GO:0000271">
    <property type="term" value="P:polysaccharide biosynthetic process"/>
    <property type="evidence" value="ECO:0007669"/>
    <property type="project" value="InterPro"/>
</dbReference>
<gene>
    <name evidence="13" type="ORF">E3P99_00466</name>
</gene>
<dbReference type="SUPFAM" id="SSF48179">
    <property type="entry name" value="6-phosphogluconate dehydrogenase C-terminal domain-like"/>
    <property type="match status" value="1"/>
</dbReference>
<dbReference type="EC" id="1.1.1.22" evidence="3 7"/>
<dbReference type="SUPFAM" id="SSF52413">
    <property type="entry name" value="UDP-glucose/GDP-mannose dehydrogenase C-terminal domain"/>
    <property type="match status" value="1"/>
</dbReference>
<dbReference type="GO" id="GO:0051287">
    <property type="term" value="F:NAD binding"/>
    <property type="evidence" value="ECO:0007669"/>
    <property type="project" value="InterPro"/>
</dbReference>
<dbReference type="Gene3D" id="3.40.50.720">
    <property type="entry name" value="NAD(P)-binding Rossmann-like Domain"/>
    <property type="match status" value="2"/>
</dbReference>
<evidence type="ECO:0000256" key="2">
    <source>
        <dbReference type="ARBA" id="ARBA00006601"/>
    </source>
</evidence>
<feature type="binding site" evidence="10">
    <location>
        <position position="37"/>
    </location>
    <ligand>
        <name>NAD(+)</name>
        <dbReference type="ChEBI" id="CHEBI:57540"/>
    </ligand>
</feature>
<dbReference type="GO" id="GO:0006024">
    <property type="term" value="P:glycosaminoglycan biosynthetic process"/>
    <property type="evidence" value="ECO:0007669"/>
    <property type="project" value="TreeGrafter"/>
</dbReference>
<organism evidence="13 14">
    <name type="scientific">Wallemia hederae</name>
    <dbReference type="NCBI Taxonomy" id="1540922"/>
    <lineage>
        <taxon>Eukaryota</taxon>
        <taxon>Fungi</taxon>
        <taxon>Dikarya</taxon>
        <taxon>Basidiomycota</taxon>
        <taxon>Wallemiomycotina</taxon>
        <taxon>Wallemiomycetes</taxon>
        <taxon>Wallemiales</taxon>
        <taxon>Wallemiaceae</taxon>
        <taxon>Wallemia</taxon>
    </lineage>
</organism>
<dbReference type="SMART" id="SM00984">
    <property type="entry name" value="UDPG_MGDP_dh_C"/>
    <property type="match status" value="1"/>
</dbReference>
<dbReference type="OrthoDB" id="5059218at2759"/>
<feature type="binding site" evidence="9">
    <location>
        <position position="317"/>
    </location>
    <ligand>
        <name>substrate</name>
    </ligand>
</feature>
<dbReference type="InterPro" id="IPR001732">
    <property type="entry name" value="UDP-Glc/GDP-Man_DH_N"/>
</dbReference>
<dbReference type="PANTHER" id="PTHR11374">
    <property type="entry name" value="UDP-GLUCOSE DEHYDROGENASE/UDP-MANNAC DEHYDROGENASE"/>
    <property type="match status" value="1"/>
</dbReference>
<comment type="pathway">
    <text evidence="1">Nucleotide-sugar biosynthesis; UDP-alpha-D-glucuronate biosynthesis; UDP-alpha-D-glucuronate from UDP-alpha-D-glucose: step 1/1.</text>
</comment>
<dbReference type="InterPro" id="IPR036291">
    <property type="entry name" value="NAD(P)-bd_dom_sf"/>
</dbReference>
<dbReference type="InterPro" id="IPR028356">
    <property type="entry name" value="UDPglc_DH_euk"/>
</dbReference>
<dbReference type="InterPro" id="IPR017476">
    <property type="entry name" value="UDP-Glc/GDP-Man"/>
</dbReference>
<keyword evidence="14" id="KW-1185">Reference proteome</keyword>
<dbReference type="GO" id="GO:0006065">
    <property type="term" value="P:UDP-glucuronate biosynthetic process"/>
    <property type="evidence" value="ECO:0007669"/>
    <property type="project" value="UniProtKB-UniPathway"/>
</dbReference>
<keyword evidence="11" id="KW-1133">Transmembrane helix</keyword>
<feature type="binding site" evidence="10">
    <location>
        <position position="258"/>
    </location>
    <ligand>
        <name>NAD(+)</name>
        <dbReference type="ChEBI" id="CHEBI:57540"/>
    </ligand>
</feature>
<evidence type="ECO:0000313" key="13">
    <source>
        <dbReference type="EMBL" id="TIA92739.1"/>
    </source>
</evidence>
<evidence type="ECO:0000256" key="6">
    <source>
        <dbReference type="ARBA" id="ARBA00047473"/>
    </source>
</evidence>
<dbReference type="PIRSF" id="PIRSF000124">
    <property type="entry name" value="UDPglc_GDPman_dh"/>
    <property type="match status" value="1"/>
</dbReference>
<dbReference type="Proteomes" id="UP000310189">
    <property type="component" value="Unassembled WGS sequence"/>
</dbReference>
<keyword evidence="11" id="KW-0472">Membrane</keyword>
<dbReference type="InterPro" id="IPR014026">
    <property type="entry name" value="UDP-Glc/GDP-Man_DH_dimer"/>
</dbReference>
<dbReference type="InterPro" id="IPR036220">
    <property type="entry name" value="UDP-Glc/GDP-Man_DH_C_sf"/>
</dbReference>
<dbReference type="PIRSF" id="PIRSF500134">
    <property type="entry name" value="UDPglc_DH_bac"/>
    <property type="match status" value="1"/>
</dbReference>
<evidence type="ECO:0000256" key="10">
    <source>
        <dbReference type="PIRSR" id="PIRSR500134-3"/>
    </source>
</evidence>
<dbReference type="InterPro" id="IPR028357">
    <property type="entry name" value="UDPglc_DH_bac"/>
</dbReference>
<reference evidence="13 14" key="1">
    <citation type="submission" date="2019-03" db="EMBL/GenBank/DDBJ databases">
        <title>Sequencing 23 genomes of Wallemia ichthyophaga.</title>
        <authorList>
            <person name="Gostincar C."/>
        </authorList>
    </citation>
    <scope>NUCLEOTIDE SEQUENCE [LARGE SCALE GENOMIC DNA]</scope>
    <source>
        <strain evidence="13 14">EXF-5753</strain>
    </source>
</reference>
<feature type="binding site" evidence="10">
    <location>
        <position position="324"/>
    </location>
    <ligand>
        <name>NAD(+)</name>
        <dbReference type="ChEBI" id="CHEBI:57540"/>
    </ligand>
</feature>
<evidence type="ECO:0000259" key="12">
    <source>
        <dbReference type="SMART" id="SM00984"/>
    </source>
</evidence>
<name>A0A4T0FVG6_9BASI</name>